<evidence type="ECO:0000313" key="6">
    <source>
        <dbReference type="EMBL" id="OGG13710.1"/>
    </source>
</evidence>
<dbReference type="PROSITE" id="PS50893">
    <property type="entry name" value="ABC_TRANSPORTER_2"/>
    <property type="match status" value="1"/>
</dbReference>
<dbReference type="InterPro" id="IPR050683">
    <property type="entry name" value="Bact_Polysacc_Export_ATP-bd"/>
</dbReference>
<dbReference type="PANTHER" id="PTHR46743:SF2">
    <property type="entry name" value="TEICHOIC ACIDS EXPORT ATP-BINDING PROTEIN TAGH"/>
    <property type="match status" value="1"/>
</dbReference>
<organism evidence="6 7">
    <name type="scientific">Candidatus Gottesmanbacteria bacterium RIFCSPHIGHO2_01_FULL_46_14</name>
    <dbReference type="NCBI Taxonomy" id="1798380"/>
    <lineage>
        <taxon>Bacteria</taxon>
        <taxon>Candidatus Gottesmaniibacteriota</taxon>
    </lineage>
</organism>
<keyword evidence="4" id="KW-0067">ATP-binding</keyword>
<evidence type="ECO:0000259" key="5">
    <source>
        <dbReference type="PROSITE" id="PS50893"/>
    </source>
</evidence>
<dbReference type="InterPro" id="IPR003439">
    <property type="entry name" value="ABC_transporter-like_ATP-bd"/>
</dbReference>
<sequence>MAKAVIQASKVGKFYNLSHEGKYYDLRDLIMDSPKNIWERIKKGNRRQKDSFWALKDVSFSVRQGEVLGVIGRNGAGKSTLLKILARIVPPTTGRITIDGRVASILEVGTGFHSELTGRENVYLSGSILGMKRSEIDRKFKKIVEFSEIDRFIDMPVKRYSSGMYVRLAFAIVVHLDPEILIIDEVLAVGDLSFQRKSLKKMQSIAKNEGRTVLFVSHNMTAVDSLCDRAILLEEGRLVAEGKTRDVIGRYMSDYVPDENESTVGKIQNRIGNGKIRIDNFWMENALGQRVSQIKTGDKCRFIFKYFAPNGEGQKDINVGFGVTSPMEQSLFIHYMDYTKQELAKCPPRGKFIFECPKLPLAKGQYKMSVRVTVGGEEADFIIGAINFNVGDGDFYHTGETVVQRHSPMYVDGSWQLEK</sequence>
<dbReference type="EMBL" id="MFJJ01000036">
    <property type="protein sequence ID" value="OGG13710.1"/>
    <property type="molecule type" value="Genomic_DNA"/>
</dbReference>
<keyword evidence="2" id="KW-0813">Transport</keyword>
<dbReference type="CDD" id="cd10147">
    <property type="entry name" value="Wzt_C-like"/>
    <property type="match status" value="1"/>
</dbReference>
<evidence type="ECO:0000313" key="7">
    <source>
        <dbReference type="Proteomes" id="UP000177416"/>
    </source>
</evidence>
<evidence type="ECO:0000256" key="1">
    <source>
        <dbReference type="ARBA" id="ARBA00005417"/>
    </source>
</evidence>
<feature type="domain" description="ABC transporter" evidence="5">
    <location>
        <begin position="39"/>
        <end position="260"/>
    </location>
</feature>
<evidence type="ECO:0000256" key="3">
    <source>
        <dbReference type="ARBA" id="ARBA00022741"/>
    </source>
</evidence>
<dbReference type="Gene3D" id="3.40.50.300">
    <property type="entry name" value="P-loop containing nucleotide triphosphate hydrolases"/>
    <property type="match status" value="1"/>
</dbReference>
<keyword evidence="3" id="KW-0547">Nucleotide-binding</keyword>
<dbReference type="Gene3D" id="2.70.50.60">
    <property type="entry name" value="abc- transporter (atp binding component) like domain"/>
    <property type="match status" value="1"/>
</dbReference>
<evidence type="ECO:0000256" key="2">
    <source>
        <dbReference type="ARBA" id="ARBA00022448"/>
    </source>
</evidence>
<gene>
    <name evidence="6" type="ORF">A2875_02285</name>
</gene>
<accession>A0A1F5ZMI6</accession>
<dbReference type="InterPro" id="IPR003593">
    <property type="entry name" value="AAA+_ATPase"/>
</dbReference>
<proteinExistence type="inferred from homology"/>
<dbReference type="AlphaFoldDB" id="A0A1F5ZMI6"/>
<protein>
    <recommendedName>
        <fullName evidence="5">ABC transporter domain-containing protein</fullName>
    </recommendedName>
</protein>
<dbReference type="Proteomes" id="UP000177416">
    <property type="component" value="Unassembled WGS sequence"/>
</dbReference>
<dbReference type="GO" id="GO:0016887">
    <property type="term" value="F:ATP hydrolysis activity"/>
    <property type="evidence" value="ECO:0007669"/>
    <property type="project" value="InterPro"/>
</dbReference>
<dbReference type="GO" id="GO:0140359">
    <property type="term" value="F:ABC-type transporter activity"/>
    <property type="evidence" value="ECO:0007669"/>
    <property type="project" value="InterPro"/>
</dbReference>
<comment type="caution">
    <text evidence="6">The sequence shown here is derived from an EMBL/GenBank/DDBJ whole genome shotgun (WGS) entry which is preliminary data.</text>
</comment>
<dbReference type="InterPro" id="IPR015860">
    <property type="entry name" value="ABC_transpr_TagH-like"/>
</dbReference>
<dbReference type="SMART" id="SM00382">
    <property type="entry name" value="AAA"/>
    <property type="match status" value="1"/>
</dbReference>
<dbReference type="GO" id="GO:0016020">
    <property type="term" value="C:membrane"/>
    <property type="evidence" value="ECO:0007669"/>
    <property type="project" value="InterPro"/>
</dbReference>
<evidence type="ECO:0000256" key="4">
    <source>
        <dbReference type="ARBA" id="ARBA00022840"/>
    </source>
</evidence>
<dbReference type="CDD" id="cd03220">
    <property type="entry name" value="ABC_KpsT_Wzt"/>
    <property type="match status" value="1"/>
</dbReference>
<name>A0A1F5ZMI6_9BACT</name>
<dbReference type="PANTHER" id="PTHR46743">
    <property type="entry name" value="TEICHOIC ACIDS EXPORT ATP-BINDING PROTEIN TAGH"/>
    <property type="match status" value="1"/>
</dbReference>
<comment type="similarity">
    <text evidence="1">Belongs to the ABC transporter superfamily.</text>
</comment>
<dbReference type="Pfam" id="PF00005">
    <property type="entry name" value="ABC_tran"/>
    <property type="match status" value="1"/>
</dbReference>
<dbReference type="Pfam" id="PF14524">
    <property type="entry name" value="Wzt_C"/>
    <property type="match status" value="1"/>
</dbReference>
<dbReference type="InterPro" id="IPR029439">
    <property type="entry name" value="Wzt_C"/>
</dbReference>
<dbReference type="InterPro" id="IPR027417">
    <property type="entry name" value="P-loop_NTPase"/>
</dbReference>
<dbReference type="GO" id="GO:0005524">
    <property type="term" value="F:ATP binding"/>
    <property type="evidence" value="ECO:0007669"/>
    <property type="project" value="UniProtKB-KW"/>
</dbReference>
<dbReference type="SUPFAM" id="SSF52540">
    <property type="entry name" value="P-loop containing nucleoside triphosphate hydrolases"/>
    <property type="match status" value="1"/>
</dbReference>
<reference evidence="6 7" key="1">
    <citation type="journal article" date="2016" name="Nat. Commun.">
        <title>Thousands of microbial genomes shed light on interconnected biogeochemical processes in an aquifer system.</title>
        <authorList>
            <person name="Anantharaman K."/>
            <person name="Brown C.T."/>
            <person name="Hug L.A."/>
            <person name="Sharon I."/>
            <person name="Castelle C.J."/>
            <person name="Probst A.J."/>
            <person name="Thomas B.C."/>
            <person name="Singh A."/>
            <person name="Wilkins M.J."/>
            <person name="Karaoz U."/>
            <person name="Brodie E.L."/>
            <person name="Williams K.H."/>
            <person name="Hubbard S.S."/>
            <person name="Banfield J.F."/>
        </authorList>
    </citation>
    <scope>NUCLEOTIDE SEQUENCE [LARGE SCALE GENOMIC DNA]</scope>
</reference>